<keyword evidence="4" id="KW-1185">Reference proteome</keyword>
<proteinExistence type="predicted"/>
<comment type="caution">
    <text evidence="3">The sequence shown here is derived from an EMBL/GenBank/DDBJ whole genome shotgun (WGS) entry which is preliminary data.</text>
</comment>
<feature type="region of interest" description="Disordered" evidence="1">
    <location>
        <begin position="1"/>
        <end position="24"/>
    </location>
</feature>
<reference evidence="3 4" key="1">
    <citation type="submission" date="2018-09" db="EMBL/GenBank/DDBJ databases">
        <title>The draft genome of Acinetobacter spp. strains.</title>
        <authorList>
            <person name="Qin J."/>
            <person name="Feng Y."/>
            <person name="Zong Z."/>
        </authorList>
    </citation>
    <scope>NUCLEOTIDE SEQUENCE [LARGE SCALE GENOMIC DNA]</scope>
    <source>
        <strain evidence="3 4">WCHAc060096</strain>
    </source>
</reference>
<feature type="compositionally biased region" description="Basic and acidic residues" evidence="1">
    <location>
        <begin position="10"/>
        <end position="24"/>
    </location>
</feature>
<evidence type="ECO:0000256" key="1">
    <source>
        <dbReference type="SAM" id="MobiDB-lite"/>
    </source>
</evidence>
<dbReference type="EMBL" id="RAXU01000015">
    <property type="protein sequence ID" value="RKG32377.1"/>
    <property type="molecule type" value="Genomic_DNA"/>
</dbReference>
<organism evidence="3 4">
    <name type="scientific">Acinetobacter guerrae</name>
    <dbReference type="NCBI Taxonomy" id="1843371"/>
    <lineage>
        <taxon>Bacteria</taxon>
        <taxon>Pseudomonadati</taxon>
        <taxon>Pseudomonadota</taxon>
        <taxon>Gammaproteobacteria</taxon>
        <taxon>Moraxellales</taxon>
        <taxon>Moraxellaceae</taxon>
        <taxon>Acinetobacter</taxon>
    </lineage>
</organism>
<evidence type="ECO:0000313" key="3">
    <source>
        <dbReference type="EMBL" id="RKG32377.1"/>
    </source>
</evidence>
<gene>
    <name evidence="3" type="ORF">D7V21_11970</name>
</gene>
<name>A0A3A8EBX8_9GAMM</name>
<keyword evidence="2" id="KW-1133">Transmembrane helix</keyword>
<accession>A0A3A8EBX8</accession>
<evidence type="ECO:0000313" key="4">
    <source>
        <dbReference type="Proteomes" id="UP000269001"/>
    </source>
</evidence>
<protein>
    <submittedName>
        <fullName evidence="3">Uncharacterized protein</fullName>
    </submittedName>
</protein>
<keyword evidence="2" id="KW-0812">Transmembrane</keyword>
<feature type="transmembrane region" description="Helical" evidence="2">
    <location>
        <begin position="31"/>
        <end position="51"/>
    </location>
</feature>
<dbReference type="Proteomes" id="UP000269001">
    <property type="component" value="Unassembled WGS sequence"/>
</dbReference>
<sequence length="64" mass="7644">MLRKSQNNNHKVEKQRTYSEVSDKRGNLQPLSLVVLGETTGLFYCFFFYFYQLKFERTVKNIMG</sequence>
<keyword evidence="2" id="KW-0472">Membrane</keyword>
<dbReference type="AlphaFoldDB" id="A0A3A8EBX8"/>
<evidence type="ECO:0000256" key="2">
    <source>
        <dbReference type="SAM" id="Phobius"/>
    </source>
</evidence>